<proteinExistence type="predicted"/>
<evidence type="ECO:0000256" key="1">
    <source>
        <dbReference type="SAM" id="Phobius"/>
    </source>
</evidence>
<feature type="transmembrane region" description="Helical" evidence="1">
    <location>
        <begin position="402"/>
        <end position="419"/>
    </location>
</feature>
<accession>A0A7W3PHX0</accession>
<keyword evidence="4" id="KW-1185">Reference proteome</keyword>
<evidence type="ECO:0000313" key="3">
    <source>
        <dbReference type="EMBL" id="MBA8812306.1"/>
    </source>
</evidence>
<comment type="caution">
    <text evidence="3">The sequence shown here is derived from an EMBL/GenBank/DDBJ whole genome shotgun (WGS) entry which is preliminary data.</text>
</comment>
<keyword evidence="1" id="KW-0812">Transmembrane</keyword>
<dbReference type="RefSeq" id="WP_146856095.1">
    <property type="nucleotide sequence ID" value="NZ_BAAAHR010000002.1"/>
</dbReference>
<feature type="transmembrane region" description="Helical" evidence="1">
    <location>
        <begin position="50"/>
        <end position="69"/>
    </location>
</feature>
<dbReference type="Proteomes" id="UP000321154">
    <property type="component" value="Unassembled WGS sequence"/>
</dbReference>
<dbReference type="EMBL" id="BJUV01000022">
    <property type="protein sequence ID" value="GEK83909.1"/>
    <property type="molecule type" value="Genomic_DNA"/>
</dbReference>
<feature type="transmembrane region" description="Helical" evidence="1">
    <location>
        <begin position="224"/>
        <end position="245"/>
    </location>
</feature>
<organism evidence="3 5">
    <name type="scientific">Frigoribacterium faeni</name>
    <dbReference type="NCBI Taxonomy" id="145483"/>
    <lineage>
        <taxon>Bacteria</taxon>
        <taxon>Bacillati</taxon>
        <taxon>Actinomycetota</taxon>
        <taxon>Actinomycetes</taxon>
        <taxon>Micrococcales</taxon>
        <taxon>Microbacteriaceae</taxon>
        <taxon>Frigoribacterium</taxon>
    </lineage>
</organism>
<feature type="transmembrane region" description="Helical" evidence="1">
    <location>
        <begin position="347"/>
        <end position="367"/>
    </location>
</feature>
<evidence type="ECO:0000313" key="2">
    <source>
        <dbReference type="EMBL" id="GEK83909.1"/>
    </source>
</evidence>
<keyword evidence="1" id="KW-0472">Membrane</keyword>
<feature type="transmembrane region" description="Helical" evidence="1">
    <location>
        <begin position="15"/>
        <end position="38"/>
    </location>
</feature>
<reference evidence="2 4" key="1">
    <citation type="submission" date="2019-07" db="EMBL/GenBank/DDBJ databases">
        <title>Whole genome shotgun sequence of Frigoribacterium faeni NBRC 103066.</title>
        <authorList>
            <person name="Hosoyama A."/>
            <person name="Uohara A."/>
            <person name="Ohji S."/>
            <person name="Ichikawa N."/>
        </authorList>
    </citation>
    <scope>NUCLEOTIDE SEQUENCE [LARGE SCALE GENOMIC DNA]</scope>
    <source>
        <strain evidence="2 4">NBRC 103066</strain>
    </source>
</reference>
<protein>
    <recommendedName>
        <fullName evidence="6">Exopolysaccharide production protein</fullName>
    </recommendedName>
</protein>
<dbReference type="AlphaFoldDB" id="A0A7W3PHX0"/>
<dbReference type="OrthoDB" id="5123754at2"/>
<evidence type="ECO:0000313" key="4">
    <source>
        <dbReference type="Proteomes" id="UP000321154"/>
    </source>
</evidence>
<feature type="transmembrane region" description="Helical" evidence="1">
    <location>
        <begin position="379"/>
        <end position="396"/>
    </location>
</feature>
<evidence type="ECO:0000313" key="5">
    <source>
        <dbReference type="Proteomes" id="UP000522688"/>
    </source>
</evidence>
<feature type="transmembrane region" description="Helical" evidence="1">
    <location>
        <begin position="257"/>
        <end position="276"/>
    </location>
</feature>
<name>A0A7W3PHX0_9MICO</name>
<keyword evidence="1" id="KW-1133">Transmembrane helix</keyword>
<feature type="transmembrane region" description="Helical" evidence="1">
    <location>
        <begin position="186"/>
        <end position="204"/>
    </location>
</feature>
<sequence length="430" mass="45695">MRPTRDERDPIRRYVSAWIGFSAGGHFSQALAVAIVLYGFSTEAIRSLMGWPGSVAILAALLVLAAVSLFGQRHHVEWRGILPVSLLALFGFMGLSVFWSEYTWVTVGGAAYAAAFGLLGIYLALGRDLVQVVRAVGDALRIVLVTSLALEVLSGLLIDQPIAFLGIQGNLAYGGPIQGIAGTRNYIGFLAALALVTFAVEFLTRSVPRPQAVASGVMAVATLLFARSPVTAVAVLALVVAGVALNALRRAPERRRPLMQGVLAALLVAGGALAYAGRTRLLDSVDATADLSARTALWERIRELSSMKDITGWGFVGQWPGEIFPFSTILSPNGRPYATGLNAFYDMGLQLGLAGMLLLIAAGTLAFVRSWTTASGHPIVAYVWPALVLVLIGVTALAESYVLFEGSLMLFVAVATIAARKRSWRSRLPG</sequence>
<dbReference type="EMBL" id="JACGWW010000001">
    <property type="protein sequence ID" value="MBA8812306.1"/>
    <property type="molecule type" value="Genomic_DNA"/>
</dbReference>
<reference evidence="3 5" key="2">
    <citation type="submission" date="2020-07" db="EMBL/GenBank/DDBJ databases">
        <title>Sequencing the genomes of 1000 actinobacteria strains.</title>
        <authorList>
            <person name="Klenk H.-P."/>
        </authorList>
    </citation>
    <scope>NUCLEOTIDE SEQUENCE [LARGE SCALE GENOMIC DNA]</scope>
    <source>
        <strain evidence="3 5">DSM 10309</strain>
    </source>
</reference>
<feature type="transmembrane region" description="Helical" evidence="1">
    <location>
        <begin position="81"/>
        <end position="99"/>
    </location>
</feature>
<dbReference type="Proteomes" id="UP000522688">
    <property type="component" value="Unassembled WGS sequence"/>
</dbReference>
<evidence type="ECO:0008006" key="6">
    <source>
        <dbReference type="Google" id="ProtNLM"/>
    </source>
</evidence>
<feature type="transmembrane region" description="Helical" evidence="1">
    <location>
        <begin position="105"/>
        <end position="125"/>
    </location>
</feature>
<gene>
    <name evidence="3" type="ORF">FB463_000530</name>
    <name evidence="2" type="ORF">FFA01_22180</name>
</gene>